<evidence type="ECO:0000313" key="1">
    <source>
        <dbReference type="EMBL" id="WPJ88457.1"/>
    </source>
</evidence>
<name>A0ABZ0RBW6_9ACTO</name>
<keyword evidence="2" id="KW-1185">Reference proteome</keyword>
<dbReference type="RefSeq" id="WP_279058554.1">
    <property type="nucleotide sequence ID" value="NZ_CP138854.1"/>
</dbReference>
<protein>
    <submittedName>
        <fullName evidence="1">Uncharacterized protein</fullName>
    </submittedName>
</protein>
<dbReference type="Proteomes" id="UP001323411">
    <property type="component" value="Chromosome"/>
</dbReference>
<dbReference type="EMBL" id="CP138854">
    <property type="protein sequence ID" value="WPJ88457.1"/>
    <property type="molecule type" value="Genomic_DNA"/>
</dbReference>
<organism evidence="1 2">
    <name type="scientific">Schaalia turicensis</name>
    <dbReference type="NCBI Taxonomy" id="131111"/>
    <lineage>
        <taxon>Bacteria</taxon>
        <taxon>Bacillati</taxon>
        <taxon>Actinomycetota</taxon>
        <taxon>Actinomycetes</taxon>
        <taxon>Actinomycetales</taxon>
        <taxon>Actinomycetaceae</taxon>
        <taxon>Schaalia</taxon>
    </lineage>
</organism>
<reference evidence="1 2" key="1">
    <citation type="submission" date="2023-10" db="EMBL/GenBank/DDBJ databases">
        <authorList>
            <person name="Choi B."/>
        </authorList>
    </citation>
    <scope>NUCLEOTIDE SEQUENCE [LARGE SCALE GENOMIC DNA]</scope>
    <source>
        <strain evidence="1 2">UMB5448B</strain>
    </source>
</reference>
<accession>A0ABZ0RBW6</accession>
<evidence type="ECO:0000313" key="2">
    <source>
        <dbReference type="Proteomes" id="UP001323411"/>
    </source>
</evidence>
<proteinExistence type="predicted"/>
<sequence length="48" mass="5142">MTQAPRGFPGRGGAATPARIVVVPPLSLTSFLSLPANFQEAFRKLEFP</sequence>
<gene>
    <name evidence="1" type="ORF">R0V15_06170</name>
</gene>